<dbReference type="CDD" id="cd00038">
    <property type="entry name" value="CAP_ED"/>
    <property type="match status" value="1"/>
</dbReference>
<gene>
    <name evidence="2" type="ORF">CCC_00291</name>
</gene>
<dbReference type="PANTHER" id="PTHR24567">
    <property type="entry name" value="CRP FAMILY TRANSCRIPTIONAL REGULATORY PROTEIN"/>
    <property type="match status" value="1"/>
</dbReference>
<evidence type="ECO:0000313" key="2">
    <source>
        <dbReference type="EMBL" id="KIL97230.1"/>
    </source>
</evidence>
<dbReference type="STRING" id="272627.CCC_00291"/>
<dbReference type="Proteomes" id="UP000031971">
    <property type="component" value="Unassembled WGS sequence"/>
</dbReference>
<protein>
    <submittedName>
        <fullName evidence="2">cAMP-binding protein</fullName>
    </submittedName>
</protein>
<dbReference type="OrthoDB" id="9809206at2"/>
<dbReference type="InterPro" id="IPR018490">
    <property type="entry name" value="cNMP-bd_dom_sf"/>
</dbReference>
<evidence type="ECO:0000259" key="1">
    <source>
        <dbReference type="PROSITE" id="PS50042"/>
    </source>
</evidence>
<dbReference type="PROSITE" id="PS50042">
    <property type="entry name" value="CNMP_BINDING_3"/>
    <property type="match status" value="1"/>
</dbReference>
<dbReference type="GO" id="GO:0003700">
    <property type="term" value="F:DNA-binding transcription factor activity"/>
    <property type="evidence" value="ECO:0007669"/>
    <property type="project" value="TreeGrafter"/>
</dbReference>
<reference evidence="2 3" key="1">
    <citation type="submission" date="2015-01" db="EMBL/GenBank/DDBJ databases">
        <title>Genome Sequence of Magnetospirillum magnetotacticum Strain MS-1.</title>
        <authorList>
            <person name="Marinov G.K."/>
            <person name="Smalley M.D."/>
            <person name="DeSalvo G."/>
        </authorList>
    </citation>
    <scope>NUCLEOTIDE SEQUENCE [LARGE SCALE GENOMIC DNA]</scope>
    <source>
        <strain evidence="2 3">MS-1</strain>
    </source>
</reference>
<dbReference type="RefSeq" id="WP_041041869.1">
    <property type="nucleotide sequence ID" value="NZ_JXSL01000030.1"/>
</dbReference>
<proteinExistence type="predicted"/>
<dbReference type="PANTHER" id="PTHR24567:SF74">
    <property type="entry name" value="HTH-TYPE TRANSCRIPTIONAL REGULATOR ARCR"/>
    <property type="match status" value="1"/>
</dbReference>
<dbReference type="EMBL" id="JXSL01000030">
    <property type="protein sequence ID" value="KIL97230.1"/>
    <property type="molecule type" value="Genomic_DNA"/>
</dbReference>
<dbReference type="InterPro" id="IPR014710">
    <property type="entry name" value="RmlC-like_jellyroll"/>
</dbReference>
<organism evidence="2 3">
    <name type="scientific">Paramagnetospirillum magnetotacticum MS-1</name>
    <dbReference type="NCBI Taxonomy" id="272627"/>
    <lineage>
        <taxon>Bacteria</taxon>
        <taxon>Pseudomonadati</taxon>
        <taxon>Pseudomonadota</taxon>
        <taxon>Alphaproteobacteria</taxon>
        <taxon>Rhodospirillales</taxon>
        <taxon>Magnetospirillaceae</taxon>
        <taxon>Paramagnetospirillum</taxon>
    </lineage>
</organism>
<dbReference type="GO" id="GO:0005829">
    <property type="term" value="C:cytosol"/>
    <property type="evidence" value="ECO:0007669"/>
    <property type="project" value="TreeGrafter"/>
</dbReference>
<accession>A0A0C2YRA5</accession>
<evidence type="ECO:0000313" key="3">
    <source>
        <dbReference type="Proteomes" id="UP000031971"/>
    </source>
</evidence>
<feature type="domain" description="Cyclic nucleotide-binding" evidence="1">
    <location>
        <begin position="14"/>
        <end position="95"/>
    </location>
</feature>
<dbReference type="SUPFAM" id="SSF51206">
    <property type="entry name" value="cAMP-binding domain-like"/>
    <property type="match status" value="1"/>
</dbReference>
<comment type="caution">
    <text evidence="2">The sequence shown here is derived from an EMBL/GenBank/DDBJ whole genome shotgun (WGS) entry which is preliminary data.</text>
</comment>
<dbReference type="InterPro" id="IPR050397">
    <property type="entry name" value="Env_Response_Regulators"/>
</dbReference>
<dbReference type="SMART" id="SM00100">
    <property type="entry name" value="cNMP"/>
    <property type="match status" value="1"/>
</dbReference>
<dbReference type="AlphaFoldDB" id="A0A0C2YRA5"/>
<sequence>MSDTAGTPGLQRVFPRGTVIFKEGDTGREAYLLQQGTVRVFKTVAGRKITIGRLWPFQVFGEMALIDDSPRMASALVDDDATCLVLTKDAIRAMMDQAPPGLNTLILSLLSTIREMGSELADARATLAEHGVE</sequence>
<dbReference type="PRINTS" id="PR00103">
    <property type="entry name" value="CAMPKINASE"/>
</dbReference>
<keyword evidence="3" id="KW-1185">Reference proteome</keyword>
<dbReference type="Pfam" id="PF00027">
    <property type="entry name" value="cNMP_binding"/>
    <property type="match status" value="1"/>
</dbReference>
<dbReference type="Gene3D" id="2.60.120.10">
    <property type="entry name" value="Jelly Rolls"/>
    <property type="match status" value="1"/>
</dbReference>
<name>A0A0C2YRA5_PARME</name>
<dbReference type="InterPro" id="IPR000595">
    <property type="entry name" value="cNMP-bd_dom"/>
</dbReference>